<dbReference type="KEGG" id="sgn:SGRA_3995"/>
<feature type="chain" id="PRO_5003604781" description="Secreted protein" evidence="1">
    <location>
        <begin position="41"/>
        <end position="76"/>
    </location>
</feature>
<evidence type="ECO:0008006" key="4">
    <source>
        <dbReference type="Google" id="ProtNLM"/>
    </source>
</evidence>
<evidence type="ECO:0000256" key="1">
    <source>
        <dbReference type="SAM" id="SignalP"/>
    </source>
</evidence>
<keyword evidence="1" id="KW-0732">Signal</keyword>
<protein>
    <recommendedName>
        <fullName evidence="4">Secreted protein</fullName>
    </recommendedName>
</protein>
<dbReference type="Proteomes" id="UP000007519">
    <property type="component" value="Chromosome"/>
</dbReference>
<dbReference type="HOGENOM" id="CLU_2652375_0_0_10"/>
<gene>
    <name evidence="2" type="ordered locus">SGRA_3995</name>
</gene>
<evidence type="ECO:0000313" key="2">
    <source>
        <dbReference type="EMBL" id="AFC26710.1"/>
    </source>
</evidence>
<sequence length="76" mass="8250">MGLPTRFARVGLCRSSQVCSALRKKALCAFLLALALRATAIHPSAEGGRPAFGLFAPTKFLFRSVNSSPTWHYPKT</sequence>
<dbReference type="STRING" id="984262.SGRA_3995"/>
<feature type="signal peptide" evidence="1">
    <location>
        <begin position="1"/>
        <end position="40"/>
    </location>
</feature>
<dbReference type="EMBL" id="CP002831">
    <property type="protein sequence ID" value="AFC26710.1"/>
    <property type="molecule type" value="Genomic_DNA"/>
</dbReference>
<evidence type="ECO:0000313" key="3">
    <source>
        <dbReference type="Proteomes" id="UP000007519"/>
    </source>
</evidence>
<name>H6L8I5_SAPGL</name>
<reference evidence="2 3" key="1">
    <citation type="journal article" date="2012" name="Stand. Genomic Sci.">
        <title>Complete genome sequencing and analysis of Saprospira grandis str. Lewin, a predatory marine bacterium.</title>
        <authorList>
            <person name="Saw J.H."/>
            <person name="Yuryev A."/>
            <person name="Kanbe M."/>
            <person name="Hou S."/>
            <person name="Young A.G."/>
            <person name="Aizawa S."/>
            <person name="Alam M."/>
        </authorList>
    </citation>
    <scope>NUCLEOTIDE SEQUENCE [LARGE SCALE GENOMIC DNA]</scope>
    <source>
        <strain evidence="2 3">Lewin</strain>
    </source>
</reference>
<organism evidence="2 3">
    <name type="scientific">Saprospira grandis (strain Lewin)</name>
    <dbReference type="NCBI Taxonomy" id="984262"/>
    <lineage>
        <taxon>Bacteria</taxon>
        <taxon>Pseudomonadati</taxon>
        <taxon>Bacteroidota</taxon>
        <taxon>Saprospiria</taxon>
        <taxon>Saprospirales</taxon>
        <taxon>Saprospiraceae</taxon>
        <taxon>Saprospira</taxon>
    </lineage>
</organism>
<proteinExistence type="predicted"/>
<keyword evidence="3" id="KW-1185">Reference proteome</keyword>
<accession>H6L8I5</accession>
<dbReference type="AlphaFoldDB" id="H6L8I5"/>